<protein>
    <submittedName>
        <fullName evidence="10">Mechanosensitive ion channel protein MscS</fullName>
    </submittedName>
</protein>
<dbReference type="EMBL" id="BOSE01000008">
    <property type="protein sequence ID" value="GIP18432.1"/>
    <property type="molecule type" value="Genomic_DNA"/>
</dbReference>
<dbReference type="FunFam" id="1.10.287.1260:FF:000005">
    <property type="entry name" value="Mechanosensitive ion channel family protein"/>
    <property type="match status" value="1"/>
</dbReference>
<comment type="similarity">
    <text evidence="2">Belongs to the MscS (TC 1.A.23) family.</text>
</comment>
<dbReference type="Gene3D" id="2.30.30.60">
    <property type="match status" value="1"/>
</dbReference>
<comment type="caution">
    <text evidence="10">The sequence shown here is derived from an EMBL/GenBank/DDBJ whole genome shotgun (WGS) entry which is preliminary data.</text>
</comment>
<evidence type="ECO:0000313" key="10">
    <source>
        <dbReference type="EMBL" id="GIP18432.1"/>
    </source>
</evidence>
<sequence length="274" mass="30875">MWKEWINNVTSNIVIDEFWSQFSISVLRILLLIVIGRLLAWILHKSINKIVLEQLNVRHASQKRRITTIGKLLNNMVSYTIYFIIGLLVLSELGISLGPLIAGAGIAGIAIGFGAQSLVKDVITGFFIVLEDQFAVGDMISTGKFKGKVEVIGLRTTRIVNEKGEVHIVPNSLITEVTNFSLHAATVSLDIAIAYQSNLRYIMQIVKQCAETLEHEKIIGQPTVLGIQQFDKDEIVMRIEVQCEATYEDTVKRYMNERFKLTLEEHSLQMNEQS</sequence>
<dbReference type="InterPro" id="IPR010920">
    <property type="entry name" value="LSM_dom_sf"/>
</dbReference>
<keyword evidence="4 7" id="KW-0812">Transmembrane</keyword>
<evidence type="ECO:0000256" key="4">
    <source>
        <dbReference type="ARBA" id="ARBA00022692"/>
    </source>
</evidence>
<dbReference type="InterPro" id="IPR006685">
    <property type="entry name" value="MscS_channel_2nd"/>
</dbReference>
<feature type="domain" description="Mechanosensitive ion channel MscS" evidence="8">
    <location>
        <begin position="118"/>
        <end position="181"/>
    </location>
</feature>
<feature type="transmembrane region" description="Helical" evidence="7">
    <location>
        <begin position="20"/>
        <end position="43"/>
    </location>
</feature>
<name>A0A919YSJ3_9BACL</name>
<evidence type="ECO:0000256" key="2">
    <source>
        <dbReference type="ARBA" id="ARBA00008017"/>
    </source>
</evidence>
<dbReference type="SUPFAM" id="SSF50182">
    <property type="entry name" value="Sm-like ribonucleoproteins"/>
    <property type="match status" value="1"/>
</dbReference>
<feature type="transmembrane region" description="Helical" evidence="7">
    <location>
        <begin position="72"/>
        <end position="91"/>
    </location>
</feature>
<feature type="domain" description="Mechanosensitive ion channel transmembrane helices 2/3" evidence="9">
    <location>
        <begin position="75"/>
        <end position="116"/>
    </location>
</feature>
<evidence type="ECO:0000256" key="6">
    <source>
        <dbReference type="ARBA" id="ARBA00023136"/>
    </source>
</evidence>
<dbReference type="GO" id="GO:0005886">
    <property type="term" value="C:plasma membrane"/>
    <property type="evidence" value="ECO:0007669"/>
    <property type="project" value="UniProtKB-SubCell"/>
</dbReference>
<organism evidence="10 11">
    <name type="scientific">Paenibacillus montaniterrae</name>
    <dbReference type="NCBI Taxonomy" id="429341"/>
    <lineage>
        <taxon>Bacteria</taxon>
        <taxon>Bacillati</taxon>
        <taxon>Bacillota</taxon>
        <taxon>Bacilli</taxon>
        <taxon>Bacillales</taxon>
        <taxon>Paenibacillaceae</taxon>
        <taxon>Paenibacillus</taxon>
    </lineage>
</organism>
<dbReference type="Pfam" id="PF21088">
    <property type="entry name" value="MS_channel_1st"/>
    <property type="match status" value="1"/>
</dbReference>
<dbReference type="PANTHER" id="PTHR30460">
    <property type="entry name" value="MODERATE CONDUCTANCE MECHANOSENSITIVE CHANNEL YBIO"/>
    <property type="match status" value="1"/>
</dbReference>
<dbReference type="InterPro" id="IPR011066">
    <property type="entry name" value="MscS_channel_C_sf"/>
</dbReference>
<evidence type="ECO:0000313" key="11">
    <source>
        <dbReference type="Proteomes" id="UP000683139"/>
    </source>
</evidence>
<dbReference type="InterPro" id="IPR049142">
    <property type="entry name" value="MS_channel_1st"/>
</dbReference>
<keyword evidence="5 7" id="KW-1133">Transmembrane helix</keyword>
<dbReference type="InterPro" id="IPR023408">
    <property type="entry name" value="MscS_beta-dom_sf"/>
</dbReference>
<gene>
    <name evidence="10" type="ORF">J40TS1_40740</name>
</gene>
<dbReference type="SUPFAM" id="SSF82689">
    <property type="entry name" value="Mechanosensitive channel protein MscS (YggB), C-terminal domain"/>
    <property type="match status" value="1"/>
</dbReference>
<keyword evidence="3" id="KW-1003">Cell membrane</keyword>
<dbReference type="Proteomes" id="UP000683139">
    <property type="component" value="Unassembled WGS sequence"/>
</dbReference>
<comment type="subcellular location">
    <subcellularLocation>
        <location evidence="1">Cell membrane</location>
        <topology evidence="1">Multi-pass membrane protein</topology>
    </subcellularLocation>
</comment>
<dbReference type="Gene3D" id="3.30.70.100">
    <property type="match status" value="1"/>
</dbReference>
<dbReference type="Pfam" id="PF00924">
    <property type="entry name" value="MS_channel_2nd"/>
    <property type="match status" value="1"/>
</dbReference>
<dbReference type="AlphaFoldDB" id="A0A919YSJ3"/>
<keyword evidence="11" id="KW-1185">Reference proteome</keyword>
<dbReference type="Gene3D" id="1.10.287.1260">
    <property type="match status" value="1"/>
</dbReference>
<dbReference type="GO" id="GO:0008381">
    <property type="term" value="F:mechanosensitive monoatomic ion channel activity"/>
    <property type="evidence" value="ECO:0007669"/>
    <property type="project" value="InterPro"/>
</dbReference>
<evidence type="ECO:0000256" key="5">
    <source>
        <dbReference type="ARBA" id="ARBA00022989"/>
    </source>
</evidence>
<proteinExistence type="inferred from homology"/>
<evidence type="ECO:0000256" key="7">
    <source>
        <dbReference type="SAM" id="Phobius"/>
    </source>
</evidence>
<dbReference type="InterPro" id="IPR011014">
    <property type="entry name" value="MscS_channel_TM-2"/>
</dbReference>
<dbReference type="PANTHER" id="PTHR30460:SF0">
    <property type="entry name" value="MODERATE CONDUCTANCE MECHANOSENSITIVE CHANNEL YBIO"/>
    <property type="match status" value="1"/>
</dbReference>
<evidence type="ECO:0000256" key="3">
    <source>
        <dbReference type="ARBA" id="ARBA00022475"/>
    </source>
</evidence>
<feature type="transmembrane region" description="Helical" evidence="7">
    <location>
        <begin position="97"/>
        <end position="119"/>
    </location>
</feature>
<reference evidence="10" key="1">
    <citation type="submission" date="2021-03" db="EMBL/GenBank/DDBJ databases">
        <title>Antimicrobial resistance genes in bacteria isolated from Japanese honey, and their potential for conferring macrolide and lincosamide resistance in the American foulbrood pathogen Paenibacillus larvae.</title>
        <authorList>
            <person name="Okamoto M."/>
            <person name="Kumagai M."/>
            <person name="Kanamori H."/>
            <person name="Takamatsu D."/>
        </authorList>
    </citation>
    <scope>NUCLEOTIDE SEQUENCE</scope>
    <source>
        <strain evidence="10">J40TS1</strain>
    </source>
</reference>
<evidence type="ECO:0000259" key="8">
    <source>
        <dbReference type="Pfam" id="PF00924"/>
    </source>
</evidence>
<dbReference type="RefSeq" id="WP_213518828.1">
    <property type="nucleotide sequence ID" value="NZ_BOSE01000008.1"/>
</dbReference>
<dbReference type="InterPro" id="IPR045276">
    <property type="entry name" value="YbiO_bact"/>
</dbReference>
<keyword evidence="6 7" id="KW-0472">Membrane</keyword>
<evidence type="ECO:0000256" key="1">
    <source>
        <dbReference type="ARBA" id="ARBA00004651"/>
    </source>
</evidence>
<dbReference type="SUPFAM" id="SSF82861">
    <property type="entry name" value="Mechanosensitive channel protein MscS (YggB), transmembrane region"/>
    <property type="match status" value="1"/>
</dbReference>
<evidence type="ECO:0000259" key="9">
    <source>
        <dbReference type="Pfam" id="PF21088"/>
    </source>
</evidence>
<accession>A0A919YSJ3</accession>